<reference evidence="3" key="1">
    <citation type="submission" date="2023-07" db="EMBL/GenBank/DDBJ databases">
        <title>Whole-genome sequencing of a new Methanosarcina sp. Z-7115.</title>
        <authorList>
            <person name="Zhilina T.N."/>
            <person name="Merkel A.Y."/>
        </authorList>
    </citation>
    <scope>NUCLEOTIDE SEQUENCE [LARGE SCALE GENOMIC DNA]</scope>
    <source>
        <strain evidence="3">Z-7115</strain>
    </source>
</reference>
<organism evidence="2 3">
    <name type="scientific">Methanosarcina baikalica</name>
    <dbReference type="NCBI Taxonomy" id="3073890"/>
    <lineage>
        <taxon>Archaea</taxon>
        <taxon>Methanobacteriati</taxon>
        <taxon>Methanobacteriota</taxon>
        <taxon>Stenosarchaea group</taxon>
        <taxon>Methanomicrobia</taxon>
        <taxon>Methanosarcinales</taxon>
        <taxon>Methanosarcinaceae</taxon>
        <taxon>Methanosarcina</taxon>
    </lineage>
</organism>
<comment type="caution">
    <text evidence="2">The sequence shown here is derived from an EMBL/GenBank/DDBJ whole genome shotgun (WGS) entry which is preliminary data.</text>
</comment>
<keyword evidence="1" id="KW-0472">Membrane</keyword>
<sequence>MKIGWKWAGTVLTFSATLMIEVYIGVPLDEFYWLDLVLQAVNNSFMLSMPNTGPFAQATKNTVLLVNFVHVLLILIPAILLAGAVYHLIPDEY</sequence>
<accession>A0ABU2D365</accession>
<gene>
    <name evidence="2" type="ORF">RG963_11685</name>
</gene>
<keyword evidence="1" id="KW-1133">Transmembrane helix</keyword>
<evidence type="ECO:0000256" key="1">
    <source>
        <dbReference type="SAM" id="Phobius"/>
    </source>
</evidence>
<proteinExistence type="predicted"/>
<dbReference type="EMBL" id="JAVKPK010000049">
    <property type="protein sequence ID" value="MDR7666430.1"/>
    <property type="molecule type" value="Genomic_DNA"/>
</dbReference>
<evidence type="ECO:0000313" key="2">
    <source>
        <dbReference type="EMBL" id="MDR7666430.1"/>
    </source>
</evidence>
<dbReference type="Proteomes" id="UP001246244">
    <property type="component" value="Unassembled WGS sequence"/>
</dbReference>
<feature type="transmembrane region" description="Helical" evidence="1">
    <location>
        <begin position="62"/>
        <end position="89"/>
    </location>
</feature>
<dbReference type="RefSeq" id="WP_310576458.1">
    <property type="nucleotide sequence ID" value="NZ_JAVKPK010000049.1"/>
</dbReference>
<keyword evidence="1" id="KW-0812">Transmembrane</keyword>
<name>A0ABU2D365_9EURY</name>
<evidence type="ECO:0000313" key="3">
    <source>
        <dbReference type="Proteomes" id="UP001246244"/>
    </source>
</evidence>
<feature type="transmembrane region" description="Helical" evidence="1">
    <location>
        <begin position="7"/>
        <end position="26"/>
    </location>
</feature>
<protein>
    <submittedName>
        <fullName evidence="2">Uncharacterized protein</fullName>
    </submittedName>
</protein>
<keyword evidence="3" id="KW-1185">Reference proteome</keyword>